<evidence type="ECO:0000259" key="3">
    <source>
        <dbReference type="PROSITE" id="PS50110"/>
    </source>
</evidence>
<dbReference type="STRING" id="1890364.A0A2P6N4K0"/>
<dbReference type="InterPro" id="IPR001789">
    <property type="entry name" value="Sig_transdc_resp-reg_receiver"/>
</dbReference>
<dbReference type="GO" id="GO:0000160">
    <property type="term" value="P:phosphorelay signal transduction system"/>
    <property type="evidence" value="ECO:0007669"/>
    <property type="project" value="InterPro"/>
</dbReference>
<dbReference type="Gene3D" id="3.40.50.2300">
    <property type="match status" value="1"/>
</dbReference>
<organism evidence="4 5">
    <name type="scientific">Planoprotostelium fungivorum</name>
    <dbReference type="NCBI Taxonomy" id="1890364"/>
    <lineage>
        <taxon>Eukaryota</taxon>
        <taxon>Amoebozoa</taxon>
        <taxon>Evosea</taxon>
        <taxon>Variosea</taxon>
        <taxon>Cavosteliida</taxon>
        <taxon>Cavosteliaceae</taxon>
        <taxon>Planoprotostelium</taxon>
    </lineage>
</organism>
<keyword evidence="5" id="KW-1185">Reference proteome</keyword>
<keyword evidence="1" id="KW-0597">Phosphoprotein</keyword>
<protein>
    <recommendedName>
        <fullName evidence="3">Response regulatory domain-containing protein</fullName>
    </recommendedName>
</protein>
<evidence type="ECO:0000256" key="1">
    <source>
        <dbReference type="ARBA" id="ARBA00022553"/>
    </source>
</evidence>
<dbReference type="PROSITE" id="PS50110">
    <property type="entry name" value="RESPONSE_REGULATORY"/>
    <property type="match status" value="1"/>
</dbReference>
<dbReference type="InParanoid" id="A0A2P6N4K0"/>
<evidence type="ECO:0000313" key="4">
    <source>
        <dbReference type="EMBL" id="PRP78877.1"/>
    </source>
</evidence>
<comment type="caution">
    <text evidence="2">Lacks conserved residue(s) required for the propagation of feature annotation.</text>
</comment>
<comment type="caution">
    <text evidence="4">The sequence shown here is derived from an EMBL/GenBank/DDBJ whole genome shotgun (WGS) entry which is preliminary data.</text>
</comment>
<dbReference type="EMBL" id="MDYQ01000207">
    <property type="protein sequence ID" value="PRP78877.1"/>
    <property type="molecule type" value="Genomic_DNA"/>
</dbReference>
<dbReference type="PANTHER" id="PTHR43719">
    <property type="entry name" value="TWO-COMPONENT HISTIDINE KINASE"/>
    <property type="match status" value="1"/>
</dbReference>
<dbReference type="InterPro" id="IPR050956">
    <property type="entry name" value="2C_system_His_kinase"/>
</dbReference>
<dbReference type="SUPFAM" id="SSF52172">
    <property type="entry name" value="CheY-like"/>
    <property type="match status" value="1"/>
</dbReference>
<evidence type="ECO:0000313" key="5">
    <source>
        <dbReference type="Proteomes" id="UP000241769"/>
    </source>
</evidence>
<dbReference type="OrthoDB" id="10266508at2759"/>
<dbReference type="CDD" id="cd17546">
    <property type="entry name" value="REC_hyHK_CKI1_RcsC-like"/>
    <property type="match status" value="1"/>
</dbReference>
<dbReference type="Pfam" id="PF00072">
    <property type="entry name" value="Response_reg"/>
    <property type="match status" value="1"/>
</dbReference>
<name>A0A2P6N4K0_9EUKA</name>
<reference evidence="4 5" key="1">
    <citation type="journal article" date="2018" name="Genome Biol. Evol.">
        <title>Multiple Roots of Fruiting Body Formation in Amoebozoa.</title>
        <authorList>
            <person name="Hillmann F."/>
            <person name="Forbes G."/>
            <person name="Novohradska S."/>
            <person name="Ferling I."/>
            <person name="Riege K."/>
            <person name="Groth M."/>
            <person name="Westermann M."/>
            <person name="Marz M."/>
            <person name="Spaller T."/>
            <person name="Winckler T."/>
            <person name="Schaap P."/>
            <person name="Glockner G."/>
        </authorList>
    </citation>
    <scope>NUCLEOTIDE SEQUENCE [LARGE SCALE GENOMIC DNA]</scope>
    <source>
        <strain evidence="4 5">Jena</strain>
    </source>
</reference>
<dbReference type="AlphaFoldDB" id="A0A2P6N4K0"/>
<evidence type="ECO:0000256" key="2">
    <source>
        <dbReference type="PROSITE-ProRule" id="PRU00169"/>
    </source>
</evidence>
<gene>
    <name evidence="4" type="ORF">PROFUN_01050</name>
</gene>
<feature type="domain" description="Response regulatory" evidence="3">
    <location>
        <begin position="1"/>
        <end position="69"/>
    </location>
</feature>
<accession>A0A2P6N4K0</accession>
<sequence length="70" mass="8083">MPIMNGYEATKRIRQMEKELKVNRPLRIIGVSANSRDTYMNKAMQVGMDGYIRKPFQKTEVMEAVFGRTG</sequence>
<dbReference type="Proteomes" id="UP000241769">
    <property type="component" value="Unassembled WGS sequence"/>
</dbReference>
<proteinExistence type="predicted"/>
<dbReference type="PANTHER" id="PTHR43719:SF28">
    <property type="entry name" value="PEROXIDE STRESS-ACTIVATED HISTIDINE KINASE MAK1-RELATED"/>
    <property type="match status" value="1"/>
</dbReference>
<dbReference type="InterPro" id="IPR011006">
    <property type="entry name" value="CheY-like_superfamily"/>
</dbReference>